<protein>
    <recommendedName>
        <fullName evidence="3">Transposase</fullName>
    </recommendedName>
</protein>
<proteinExistence type="predicted"/>
<dbReference type="EMBL" id="ACZV01000005">
    <property type="protein sequence ID" value="EEX93382.1"/>
    <property type="molecule type" value="Genomic_DNA"/>
</dbReference>
<evidence type="ECO:0000313" key="2">
    <source>
        <dbReference type="Proteomes" id="UP000003515"/>
    </source>
</evidence>
<sequence>MEGKWTLLVGRFVPNGKRVILLRYFYINTYLDGAKHG</sequence>
<reference evidence="1 2" key="1">
    <citation type="submission" date="2009-10" db="EMBL/GenBank/DDBJ databases">
        <authorList>
            <consortium name="Los Alamos National Laboratory (LANL)"/>
            <consortium name="National Microbial Pathogen Data Resource (NMPDR)"/>
            <person name="Munk A.C."/>
            <person name="Chertkov O."/>
            <person name="Tapia R."/>
            <person name="Green L."/>
            <person name="Rogers Y."/>
            <person name="Detter J.C."/>
            <person name="Bruce D."/>
            <person name="Brettin T.S."/>
            <person name="Colwell R.R."/>
            <person name="Huq A."/>
            <person name="Grim C.J."/>
            <person name="Hasan N.A."/>
            <person name="Bartels D."/>
            <person name="Vonstein V."/>
        </authorList>
    </citation>
    <scope>NUCLEOTIDE SEQUENCE [LARGE SCALE GENOMIC DNA]</scope>
    <source>
        <strain evidence="1 2">CIP 102891</strain>
    </source>
</reference>
<accession>A0ABM9Z139</accession>
<name>A0ABM9Z139_VIBOR</name>
<keyword evidence="2" id="KW-1185">Reference proteome</keyword>
<dbReference type="Proteomes" id="UP000003515">
    <property type="component" value="Unassembled WGS sequence"/>
</dbReference>
<organism evidence="1 2">
    <name type="scientific">Vibrio orientalis CIP 102891 = ATCC 33934</name>
    <dbReference type="NCBI Taxonomy" id="675816"/>
    <lineage>
        <taxon>Bacteria</taxon>
        <taxon>Pseudomonadati</taxon>
        <taxon>Pseudomonadota</taxon>
        <taxon>Gammaproteobacteria</taxon>
        <taxon>Vibrionales</taxon>
        <taxon>Vibrionaceae</taxon>
        <taxon>Vibrio</taxon>
        <taxon>Vibrio oreintalis group</taxon>
    </lineage>
</organism>
<comment type="caution">
    <text evidence="1">The sequence shown here is derived from an EMBL/GenBank/DDBJ whole genome shotgun (WGS) entry which is preliminary data.</text>
</comment>
<evidence type="ECO:0008006" key="3">
    <source>
        <dbReference type="Google" id="ProtNLM"/>
    </source>
</evidence>
<evidence type="ECO:0000313" key="1">
    <source>
        <dbReference type="EMBL" id="EEX93382.1"/>
    </source>
</evidence>
<gene>
    <name evidence="1" type="ORF">VIA_004029</name>
</gene>